<evidence type="ECO:0000256" key="1">
    <source>
        <dbReference type="ARBA" id="ARBA00005104"/>
    </source>
</evidence>
<feature type="non-terminal residue" evidence="5">
    <location>
        <position position="148"/>
    </location>
</feature>
<accession>T1BP36</accession>
<evidence type="ECO:0000256" key="2">
    <source>
        <dbReference type="ARBA" id="ARBA00022857"/>
    </source>
</evidence>
<dbReference type="Pfam" id="PF01872">
    <property type="entry name" value="RibD_C"/>
    <property type="match status" value="1"/>
</dbReference>
<dbReference type="PANTHER" id="PTHR38011">
    <property type="entry name" value="DIHYDROFOLATE REDUCTASE FAMILY PROTEIN (AFU_ORTHOLOGUE AFUA_8G06820)"/>
    <property type="match status" value="1"/>
</dbReference>
<reference evidence="5" key="1">
    <citation type="submission" date="2013-08" db="EMBL/GenBank/DDBJ databases">
        <authorList>
            <person name="Mendez C."/>
            <person name="Richter M."/>
            <person name="Ferrer M."/>
            <person name="Sanchez J."/>
        </authorList>
    </citation>
    <scope>NUCLEOTIDE SEQUENCE</scope>
</reference>
<dbReference type="InterPro" id="IPR024072">
    <property type="entry name" value="DHFR-like_dom_sf"/>
</dbReference>
<organism evidence="5">
    <name type="scientific">mine drainage metagenome</name>
    <dbReference type="NCBI Taxonomy" id="410659"/>
    <lineage>
        <taxon>unclassified sequences</taxon>
        <taxon>metagenomes</taxon>
        <taxon>ecological metagenomes</taxon>
    </lineage>
</organism>
<comment type="caution">
    <text evidence="5">The sequence shown here is derived from an EMBL/GenBank/DDBJ whole genome shotgun (WGS) entry which is preliminary data.</text>
</comment>
<reference evidence="5" key="2">
    <citation type="journal article" date="2014" name="ISME J.">
        <title>Microbial stratification in low pH oxic and suboxic macroscopic growths along an acid mine drainage.</title>
        <authorList>
            <person name="Mendez-Garcia C."/>
            <person name="Mesa V."/>
            <person name="Sprenger R.R."/>
            <person name="Richter M."/>
            <person name="Diez M.S."/>
            <person name="Solano J."/>
            <person name="Bargiela R."/>
            <person name="Golyshina O.V."/>
            <person name="Manteca A."/>
            <person name="Ramos J.L."/>
            <person name="Gallego J.R."/>
            <person name="Llorente I."/>
            <person name="Martins Dos Santos V.A."/>
            <person name="Jensen O.N."/>
            <person name="Pelaez A.I."/>
            <person name="Sanchez J."/>
            <person name="Ferrer M."/>
        </authorList>
    </citation>
    <scope>NUCLEOTIDE SEQUENCE</scope>
</reference>
<dbReference type="GO" id="GO:0008703">
    <property type="term" value="F:5-amino-6-(5-phosphoribosylamino)uracil reductase activity"/>
    <property type="evidence" value="ECO:0007669"/>
    <property type="project" value="InterPro"/>
</dbReference>
<keyword evidence="3" id="KW-0560">Oxidoreductase</keyword>
<sequence>MNPPGRVPADRPIVWVNCAVSLDGRLAFAGGARARLSGAEDLARVQRMRADADAILVGAGTVVADDPSLRVKWDLVGRAPGRDPLRVVLDPHGRIPAGARVFDRTVPTLVATSAEGRGRMSAGVETVVAGEGSIDLDRLFAALRDRGV</sequence>
<comment type="pathway">
    <text evidence="1">Cofactor biosynthesis; riboflavin biosynthesis.</text>
</comment>
<dbReference type="PANTHER" id="PTHR38011:SF7">
    <property type="entry name" value="2,5-DIAMINO-6-RIBOSYLAMINO-4(3H)-PYRIMIDINONE 5'-PHOSPHATE REDUCTASE"/>
    <property type="match status" value="1"/>
</dbReference>
<evidence type="ECO:0000256" key="3">
    <source>
        <dbReference type="ARBA" id="ARBA00023002"/>
    </source>
</evidence>
<evidence type="ECO:0000313" key="5">
    <source>
        <dbReference type="EMBL" id="EQD55014.1"/>
    </source>
</evidence>
<feature type="domain" description="Bacterial bifunctional deaminase-reductase C-terminal" evidence="4">
    <location>
        <begin position="12"/>
        <end position="147"/>
    </location>
</feature>
<gene>
    <name evidence="5" type="ORF">B1B_09416</name>
</gene>
<evidence type="ECO:0000259" key="4">
    <source>
        <dbReference type="Pfam" id="PF01872"/>
    </source>
</evidence>
<dbReference type="InterPro" id="IPR050765">
    <property type="entry name" value="Riboflavin_Biosynth_HTPR"/>
</dbReference>
<keyword evidence="2" id="KW-0521">NADP</keyword>
<proteinExistence type="predicted"/>
<dbReference type="Gene3D" id="3.40.430.10">
    <property type="entry name" value="Dihydrofolate Reductase, subunit A"/>
    <property type="match status" value="1"/>
</dbReference>
<name>T1BP36_9ZZZZ</name>
<dbReference type="AlphaFoldDB" id="T1BP36"/>
<dbReference type="SUPFAM" id="SSF53597">
    <property type="entry name" value="Dihydrofolate reductase-like"/>
    <property type="match status" value="1"/>
</dbReference>
<dbReference type="InterPro" id="IPR002734">
    <property type="entry name" value="RibDG_C"/>
</dbReference>
<protein>
    <submittedName>
        <fullName evidence="5">Protein containing Bacterial bifunctional deaminase-reductase</fullName>
    </submittedName>
</protein>
<dbReference type="GO" id="GO:0009231">
    <property type="term" value="P:riboflavin biosynthetic process"/>
    <property type="evidence" value="ECO:0007669"/>
    <property type="project" value="InterPro"/>
</dbReference>
<dbReference type="EMBL" id="AUZY01006222">
    <property type="protein sequence ID" value="EQD55014.1"/>
    <property type="molecule type" value="Genomic_DNA"/>
</dbReference>